<feature type="non-terminal residue" evidence="1">
    <location>
        <position position="500"/>
    </location>
</feature>
<comment type="caution">
    <text evidence="1">The sequence shown here is derived from an EMBL/GenBank/DDBJ whole genome shotgun (WGS) entry which is preliminary data.</text>
</comment>
<reference evidence="1" key="1">
    <citation type="submission" date="2024-09" db="EMBL/GenBank/DDBJ databases">
        <title>Black Yeasts Isolated from many extreme environments.</title>
        <authorList>
            <person name="Coleine C."/>
            <person name="Stajich J.E."/>
            <person name="Selbmann L."/>
        </authorList>
    </citation>
    <scope>NUCLEOTIDE SEQUENCE</scope>
    <source>
        <strain evidence="1">CCFEE 5737</strain>
    </source>
</reference>
<accession>A0ACC3CXX7</accession>
<evidence type="ECO:0000313" key="1">
    <source>
        <dbReference type="EMBL" id="KAK3053278.1"/>
    </source>
</evidence>
<gene>
    <name evidence="1" type="ORF">LTS18_012153</name>
</gene>
<protein>
    <submittedName>
        <fullName evidence="1">Uncharacterized protein</fullName>
    </submittedName>
</protein>
<organism evidence="1 2">
    <name type="scientific">Coniosporium uncinatum</name>
    <dbReference type="NCBI Taxonomy" id="93489"/>
    <lineage>
        <taxon>Eukaryota</taxon>
        <taxon>Fungi</taxon>
        <taxon>Dikarya</taxon>
        <taxon>Ascomycota</taxon>
        <taxon>Pezizomycotina</taxon>
        <taxon>Dothideomycetes</taxon>
        <taxon>Dothideomycetes incertae sedis</taxon>
        <taxon>Coniosporium</taxon>
    </lineage>
</organism>
<name>A0ACC3CXX7_9PEZI</name>
<keyword evidence="2" id="KW-1185">Reference proteome</keyword>
<dbReference type="Proteomes" id="UP001186974">
    <property type="component" value="Unassembled WGS sequence"/>
</dbReference>
<proteinExistence type="predicted"/>
<dbReference type="EMBL" id="JAWDJW010009931">
    <property type="protein sequence ID" value="KAK3053278.1"/>
    <property type="molecule type" value="Genomic_DNA"/>
</dbReference>
<evidence type="ECO:0000313" key="2">
    <source>
        <dbReference type="Proteomes" id="UP001186974"/>
    </source>
</evidence>
<sequence>MNYSEIPRPSVRKLEHYVSEMANGGKLSEYGNRTKVRNDLQRIYKLIRQQHKLSKSSQLQIKTLYADVVRSLSMNEGQIMPTENGKNGKKPGRNGRVNGTKSGKVETIPFLHLKRKDEHGWEYSKKLTGVYLEGLEKAAAQGLTFQGKHALMTGAGAGSIGAEVLQGLISGGAKVVVTTSRFSREVNEYYQSMYSRYGSRGSQLIVVPFNQGSKQDVDALVDYIYDTKKGLGWDLDYVVPFAAISENGREIDGLDSKSELAHRIMLTNLLRLLGCVKTHKVEHGFETRPAQVILPLSPNHGTFGNDGLYAESKIGLETLFSRWHSESWGNYLTICGAVIGWTRGTGLMAGNNIVAEGIEKYGVRTFSQQEMAFNLLGLMAPPIVNLCQVEPVWADLNGGFQYLPNLKDLMAQTRKDYVEESEIRKAVVKETAIENKIVNGEAHEELYKKVSVQPRANLKFDFPTLPDWETEVKPLNENLKGMVDLEKAVVVTGFAEVGPW</sequence>